<feature type="chain" id="PRO_5037459767" description="Lipoprotein" evidence="2">
    <location>
        <begin position="26"/>
        <end position="86"/>
    </location>
</feature>
<organism evidence="3 4">
    <name type="scientific">Ideonella aquatica</name>
    <dbReference type="NCBI Taxonomy" id="2824119"/>
    <lineage>
        <taxon>Bacteria</taxon>
        <taxon>Pseudomonadati</taxon>
        <taxon>Pseudomonadota</taxon>
        <taxon>Betaproteobacteria</taxon>
        <taxon>Burkholderiales</taxon>
        <taxon>Sphaerotilaceae</taxon>
        <taxon>Ideonella</taxon>
    </lineage>
</organism>
<evidence type="ECO:0000313" key="4">
    <source>
        <dbReference type="Proteomes" id="UP000678374"/>
    </source>
</evidence>
<evidence type="ECO:0000313" key="3">
    <source>
        <dbReference type="EMBL" id="MBQ0960765.1"/>
    </source>
</evidence>
<accession>A0A941BRS1</accession>
<feature type="region of interest" description="Disordered" evidence="1">
    <location>
        <begin position="29"/>
        <end position="59"/>
    </location>
</feature>
<name>A0A941BRS1_9BURK</name>
<dbReference type="Proteomes" id="UP000678374">
    <property type="component" value="Unassembled WGS sequence"/>
</dbReference>
<dbReference type="EMBL" id="JAGQDE010000017">
    <property type="protein sequence ID" value="MBQ0960765.1"/>
    <property type="molecule type" value="Genomic_DNA"/>
</dbReference>
<keyword evidence="4" id="KW-1185">Reference proteome</keyword>
<dbReference type="RefSeq" id="WP_210803441.1">
    <property type="nucleotide sequence ID" value="NZ_JAGQDE010000017.1"/>
</dbReference>
<evidence type="ECO:0000256" key="2">
    <source>
        <dbReference type="SAM" id="SignalP"/>
    </source>
</evidence>
<protein>
    <recommendedName>
        <fullName evidence="5">Lipoprotein</fullName>
    </recommendedName>
</protein>
<gene>
    <name evidence="3" type="ORF">KAK06_17550</name>
</gene>
<reference evidence="3" key="1">
    <citation type="submission" date="2021-04" db="EMBL/GenBank/DDBJ databases">
        <title>The genome sequence of Ideonella sp. 4Y11.</title>
        <authorList>
            <person name="Liu Y."/>
        </authorList>
    </citation>
    <scope>NUCLEOTIDE SEQUENCE</scope>
    <source>
        <strain evidence="3">4Y11</strain>
    </source>
</reference>
<evidence type="ECO:0008006" key="5">
    <source>
        <dbReference type="Google" id="ProtNLM"/>
    </source>
</evidence>
<dbReference type="PROSITE" id="PS51257">
    <property type="entry name" value="PROKAR_LIPOPROTEIN"/>
    <property type="match status" value="1"/>
</dbReference>
<comment type="caution">
    <text evidence="3">The sequence shown here is derived from an EMBL/GenBank/DDBJ whole genome shotgun (WGS) entry which is preliminary data.</text>
</comment>
<feature type="signal peptide" evidence="2">
    <location>
        <begin position="1"/>
        <end position="25"/>
    </location>
</feature>
<proteinExistence type="predicted"/>
<evidence type="ECO:0000256" key="1">
    <source>
        <dbReference type="SAM" id="MobiDB-lite"/>
    </source>
</evidence>
<sequence length="86" mass="8892">MRLLTPTLILAAALAAGCASYHADAADAEQRTADDLRNAGAGSTTAARDAQTRANRHRQSAQCQDALECTLDVLGQVVLGLLGAKD</sequence>
<dbReference type="AlphaFoldDB" id="A0A941BRS1"/>
<keyword evidence="2" id="KW-0732">Signal</keyword>